<reference evidence="1 2" key="1">
    <citation type="submission" date="2020-08" db="EMBL/GenBank/DDBJ databases">
        <title>Cohnella phylogeny.</title>
        <authorList>
            <person name="Dunlap C."/>
        </authorList>
    </citation>
    <scope>NUCLEOTIDE SEQUENCE [LARGE SCALE GENOMIC DNA]</scope>
    <source>
        <strain evidence="1 2">DSM 28246</strain>
    </source>
</reference>
<dbReference type="EMBL" id="JACJVP010000030">
    <property type="protein sequence ID" value="MBB6672813.1"/>
    <property type="molecule type" value="Genomic_DNA"/>
</dbReference>
<accession>A0A7X0RSD7</accession>
<sequence length="47" mass="5555">MNVVIAILLLIIVVLLIDINSKLPRRDRVREAVRNAMKRDRMRKRGE</sequence>
<proteinExistence type="predicted"/>
<evidence type="ECO:0000313" key="1">
    <source>
        <dbReference type="EMBL" id="MBB6672813.1"/>
    </source>
</evidence>
<dbReference type="AlphaFoldDB" id="A0A7X0RSD7"/>
<evidence type="ECO:0000313" key="2">
    <source>
        <dbReference type="Proteomes" id="UP000547209"/>
    </source>
</evidence>
<comment type="caution">
    <text evidence="1">The sequence shown here is derived from an EMBL/GenBank/DDBJ whole genome shotgun (WGS) entry which is preliminary data.</text>
</comment>
<organism evidence="1 2">
    <name type="scientific">Cohnella nanjingensis</name>
    <dbReference type="NCBI Taxonomy" id="1387779"/>
    <lineage>
        <taxon>Bacteria</taxon>
        <taxon>Bacillati</taxon>
        <taxon>Bacillota</taxon>
        <taxon>Bacilli</taxon>
        <taxon>Bacillales</taxon>
        <taxon>Paenibacillaceae</taxon>
        <taxon>Cohnella</taxon>
    </lineage>
</organism>
<protein>
    <submittedName>
        <fullName evidence="1">Uncharacterized protein</fullName>
    </submittedName>
</protein>
<keyword evidence="2" id="KW-1185">Reference proteome</keyword>
<gene>
    <name evidence="1" type="ORF">H7C19_19200</name>
</gene>
<dbReference type="Proteomes" id="UP000547209">
    <property type="component" value="Unassembled WGS sequence"/>
</dbReference>
<dbReference type="RefSeq" id="WP_185670659.1">
    <property type="nucleotide sequence ID" value="NZ_JACJVP010000030.1"/>
</dbReference>
<name>A0A7X0RSD7_9BACL</name>